<keyword evidence="4" id="KW-0337">GPI-anchor biosynthesis</keyword>
<dbReference type="EnsemblMetazoa" id="MESCA003384-RA">
    <property type="protein sequence ID" value="MESCA003384-PA"/>
    <property type="gene ID" value="MESCA003384"/>
</dbReference>
<dbReference type="UniPathway" id="UPA00196"/>
<evidence type="ECO:0000256" key="5">
    <source>
        <dbReference type="ARBA" id="ARBA00022676"/>
    </source>
</evidence>
<keyword evidence="8" id="KW-0256">Endoplasmic reticulum</keyword>
<evidence type="ECO:0000256" key="10">
    <source>
        <dbReference type="ARBA" id="ARBA00023136"/>
    </source>
</evidence>
<accession>T1GIU9</accession>
<dbReference type="HOGENOM" id="CLU_2326658_0_0_1"/>
<evidence type="ECO:0000256" key="15">
    <source>
        <dbReference type="SAM" id="SignalP"/>
    </source>
</evidence>
<proteinExistence type="inferred from homology"/>
<evidence type="ECO:0000256" key="13">
    <source>
        <dbReference type="ARBA" id="ARBA00093408"/>
    </source>
</evidence>
<dbReference type="STRING" id="36166.T1GIU9"/>
<dbReference type="GO" id="GO:0004376">
    <property type="term" value="F:GPI mannosyltransferase activity"/>
    <property type="evidence" value="ECO:0007669"/>
    <property type="project" value="InterPro"/>
</dbReference>
<comment type="similarity">
    <text evidence="3">Belongs to the PIGM family.</text>
</comment>
<keyword evidence="9" id="KW-1133">Transmembrane helix</keyword>
<evidence type="ECO:0000256" key="6">
    <source>
        <dbReference type="ARBA" id="ARBA00022679"/>
    </source>
</evidence>
<evidence type="ECO:0000256" key="1">
    <source>
        <dbReference type="ARBA" id="ARBA00004477"/>
    </source>
</evidence>
<name>T1GIU9_MEGSC</name>
<evidence type="ECO:0000256" key="11">
    <source>
        <dbReference type="ARBA" id="ARBA00031139"/>
    </source>
</evidence>
<dbReference type="GO" id="GO:0051751">
    <property type="term" value="F:alpha-1,4-mannosyltransferase activity"/>
    <property type="evidence" value="ECO:0007669"/>
    <property type="project" value="InterPro"/>
</dbReference>
<keyword evidence="5" id="KW-0328">Glycosyltransferase</keyword>
<sequence length="99" mass="11731">MLMDYIRRISFFKHLLIALGIRLVLVSYSEIHDQNAEVLYTDVDYEVVTDGARHILENRSPFQRHTFRYSPILALILTPNVYHKSFGKILFSLFDIVWE</sequence>
<dbReference type="EMBL" id="CAQQ02389542">
    <property type="status" value="NOT_ANNOTATED_CDS"/>
    <property type="molecule type" value="Genomic_DNA"/>
</dbReference>
<protein>
    <recommendedName>
        <fullName evidence="14">GPI alpha-1,4-mannosyltransferase I, catalytic subunit</fullName>
    </recommendedName>
    <alternativeName>
        <fullName evidence="12">GPI mannosyltransferase I</fullName>
    </alternativeName>
    <alternativeName>
        <fullName evidence="11">Phosphatidylinositol-glycan biosynthesis class M protein</fullName>
    </alternativeName>
</protein>
<evidence type="ECO:0000313" key="17">
    <source>
        <dbReference type="Proteomes" id="UP000015102"/>
    </source>
</evidence>
<reference evidence="17" key="1">
    <citation type="submission" date="2013-02" db="EMBL/GenBank/DDBJ databases">
        <authorList>
            <person name="Hughes D."/>
        </authorList>
    </citation>
    <scope>NUCLEOTIDE SEQUENCE</scope>
    <source>
        <strain>Durham</strain>
        <strain evidence="17">NC isolate 2 -- Noor lab</strain>
    </source>
</reference>
<dbReference type="PANTHER" id="PTHR12886:SF0">
    <property type="entry name" value="GPI MANNOSYLTRANSFERASE 1"/>
    <property type="match status" value="1"/>
</dbReference>
<keyword evidence="10" id="KW-0472">Membrane</keyword>
<comment type="function">
    <text evidence="13">Catalytic subunit of the glycosylphosphatidylinositol-mannosyltransferase I complex which catalyzes the transfer of the first mannose, via an alpha-1,4 bond from a dolichol-phosphate-mannose (Dol-P-Man) to the glucosaminyl acyl phosphatidylinositol (GlcN-(acyl)PI) intermediate to generate alpha-D-Man-(1-&gt;4)-alpha-D-GlcN-(1-&gt;6)-(1-radyl,2-acyl-sn-glycero-3-phospho)-2-acyl-inositol and participates in the sixth step of the glycosylphosphatidylinositol-anchor biosynthesis.</text>
</comment>
<evidence type="ECO:0000256" key="4">
    <source>
        <dbReference type="ARBA" id="ARBA00022502"/>
    </source>
</evidence>
<dbReference type="AlphaFoldDB" id="T1GIU9"/>
<evidence type="ECO:0000256" key="7">
    <source>
        <dbReference type="ARBA" id="ARBA00022692"/>
    </source>
</evidence>
<feature type="chain" id="PRO_5004577401" description="GPI alpha-1,4-mannosyltransferase I, catalytic subunit" evidence="15">
    <location>
        <begin position="29"/>
        <end position="99"/>
    </location>
</feature>
<evidence type="ECO:0000256" key="14">
    <source>
        <dbReference type="ARBA" id="ARBA00093608"/>
    </source>
</evidence>
<keyword evidence="17" id="KW-1185">Reference proteome</keyword>
<evidence type="ECO:0000256" key="2">
    <source>
        <dbReference type="ARBA" id="ARBA00004687"/>
    </source>
</evidence>
<keyword evidence="15" id="KW-0732">Signal</keyword>
<reference evidence="16" key="2">
    <citation type="submission" date="2015-06" db="UniProtKB">
        <authorList>
            <consortium name="EnsemblMetazoa"/>
        </authorList>
    </citation>
    <scope>IDENTIFICATION</scope>
</reference>
<dbReference type="GO" id="GO:0006506">
    <property type="term" value="P:GPI anchor biosynthetic process"/>
    <property type="evidence" value="ECO:0007669"/>
    <property type="project" value="UniProtKB-UniPathway"/>
</dbReference>
<dbReference type="GO" id="GO:0005789">
    <property type="term" value="C:endoplasmic reticulum membrane"/>
    <property type="evidence" value="ECO:0007669"/>
    <property type="project" value="UniProtKB-SubCell"/>
</dbReference>
<evidence type="ECO:0000313" key="16">
    <source>
        <dbReference type="EnsemblMetazoa" id="MESCA003384-PA"/>
    </source>
</evidence>
<organism evidence="16 17">
    <name type="scientific">Megaselia scalaris</name>
    <name type="common">Humpbacked fly</name>
    <name type="synonym">Phora scalaris</name>
    <dbReference type="NCBI Taxonomy" id="36166"/>
    <lineage>
        <taxon>Eukaryota</taxon>
        <taxon>Metazoa</taxon>
        <taxon>Ecdysozoa</taxon>
        <taxon>Arthropoda</taxon>
        <taxon>Hexapoda</taxon>
        <taxon>Insecta</taxon>
        <taxon>Pterygota</taxon>
        <taxon>Neoptera</taxon>
        <taxon>Endopterygota</taxon>
        <taxon>Diptera</taxon>
        <taxon>Brachycera</taxon>
        <taxon>Muscomorpha</taxon>
        <taxon>Platypezoidea</taxon>
        <taxon>Phoridae</taxon>
        <taxon>Megaseliini</taxon>
        <taxon>Megaselia</taxon>
    </lineage>
</organism>
<dbReference type="PANTHER" id="PTHR12886">
    <property type="entry name" value="PIG-M MANNOSYLTRANSFERASE"/>
    <property type="match status" value="1"/>
</dbReference>
<evidence type="ECO:0000256" key="9">
    <source>
        <dbReference type="ARBA" id="ARBA00022989"/>
    </source>
</evidence>
<evidence type="ECO:0000256" key="12">
    <source>
        <dbReference type="ARBA" id="ARBA00032997"/>
    </source>
</evidence>
<comment type="pathway">
    <text evidence="2">Glycolipid biosynthesis; glycosylphosphatidylinositol-anchor biosynthesis.</text>
</comment>
<feature type="signal peptide" evidence="15">
    <location>
        <begin position="1"/>
        <end position="28"/>
    </location>
</feature>
<evidence type="ECO:0000256" key="8">
    <source>
        <dbReference type="ARBA" id="ARBA00022824"/>
    </source>
</evidence>
<dbReference type="Proteomes" id="UP000015102">
    <property type="component" value="Unassembled WGS sequence"/>
</dbReference>
<evidence type="ECO:0000256" key="3">
    <source>
        <dbReference type="ARBA" id="ARBA00011071"/>
    </source>
</evidence>
<keyword evidence="6" id="KW-0808">Transferase</keyword>
<keyword evidence="7" id="KW-0812">Transmembrane</keyword>
<comment type="subcellular location">
    <subcellularLocation>
        <location evidence="1">Endoplasmic reticulum membrane</location>
        <topology evidence="1">Multi-pass membrane protein</topology>
    </subcellularLocation>
</comment>
<dbReference type="InterPro" id="IPR007704">
    <property type="entry name" value="PIG-M"/>
</dbReference>
<dbReference type="GO" id="GO:1990529">
    <property type="term" value="C:glycosylphosphatidylinositol-mannosyltransferase I complex"/>
    <property type="evidence" value="ECO:0007669"/>
    <property type="project" value="TreeGrafter"/>
</dbReference>